<keyword evidence="2" id="KW-0238">DNA-binding</keyword>
<dbReference type="AlphaFoldDB" id="A0A2K1P4H2"/>
<evidence type="ECO:0000256" key="3">
    <source>
        <dbReference type="ARBA" id="ARBA00023163"/>
    </source>
</evidence>
<proteinExistence type="predicted"/>
<keyword evidence="1" id="KW-0805">Transcription regulation</keyword>
<evidence type="ECO:0000313" key="7">
    <source>
        <dbReference type="Proteomes" id="UP000236434"/>
    </source>
</evidence>
<name>A0A2K1P4H2_9BACT</name>
<evidence type="ECO:0000313" key="6">
    <source>
        <dbReference type="EMBL" id="PNR97682.1"/>
    </source>
</evidence>
<dbReference type="SUPFAM" id="SSF46785">
    <property type="entry name" value="Winged helix' DNA-binding domain"/>
    <property type="match status" value="1"/>
</dbReference>
<dbReference type="InterPro" id="IPR036390">
    <property type="entry name" value="WH_DNA-bd_sf"/>
</dbReference>
<dbReference type="GO" id="GO:0003677">
    <property type="term" value="F:DNA binding"/>
    <property type="evidence" value="ECO:0007669"/>
    <property type="project" value="UniProtKB-KW"/>
</dbReference>
<dbReference type="Gene3D" id="1.10.10.10">
    <property type="entry name" value="Winged helix-like DNA-binding domain superfamily/Winged helix DNA-binding domain"/>
    <property type="match status" value="1"/>
</dbReference>
<accession>A0A2K1P4H2</accession>
<dbReference type="InterPro" id="IPR014757">
    <property type="entry name" value="Tscrpt_reg_IclR_C"/>
</dbReference>
<dbReference type="Gene3D" id="3.30.450.40">
    <property type="match status" value="1"/>
</dbReference>
<feature type="domain" description="IclR-ED" evidence="5">
    <location>
        <begin position="63"/>
        <end position="246"/>
    </location>
</feature>
<dbReference type="InterPro" id="IPR029016">
    <property type="entry name" value="GAF-like_dom_sf"/>
</dbReference>
<comment type="caution">
    <text evidence="6">The sequence shown here is derived from an EMBL/GenBank/DDBJ whole genome shotgun (WGS) entry which is preliminary data.</text>
</comment>
<dbReference type="InterPro" id="IPR036388">
    <property type="entry name" value="WH-like_DNA-bd_sf"/>
</dbReference>
<dbReference type="OrthoDB" id="9791752at2"/>
<dbReference type="SMART" id="SM00346">
    <property type="entry name" value="HTH_ICLR"/>
    <property type="match status" value="1"/>
</dbReference>
<dbReference type="EMBL" id="AZRL01000004">
    <property type="protein sequence ID" value="PNR97682.1"/>
    <property type="molecule type" value="Genomic_DNA"/>
</dbReference>
<evidence type="ECO:0000256" key="2">
    <source>
        <dbReference type="ARBA" id="ARBA00023125"/>
    </source>
</evidence>
<dbReference type="PROSITE" id="PS51077">
    <property type="entry name" value="HTH_ICLR"/>
    <property type="match status" value="1"/>
</dbReference>
<protein>
    <submittedName>
        <fullName evidence="6">ArsR family transcriptional regulator</fullName>
    </submittedName>
</protein>
<reference evidence="6 7" key="1">
    <citation type="submission" date="2013-12" db="EMBL/GenBank/DDBJ databases">
        <title>Comparative genomics of Petrotoga isolates.</title>
        <authorList>
            <person name="Nesbo C.L."/>
            <person name="Charchuk R."/>
            <person name="Chow K."/>
        </authorList>
    </citation>
    <scope>NUCLEOTIDE SEQUENCE [LARGE SCALE GENOMIC DNA]</scope>
    <source>
        <strain evidence="6 7">DSM 13574</strain>
    </source>
</reference>
<sequence>MQTIRKVLEVLDYIVYSPKPVYATEIAREFDMSISNAYKYLDDLHKGGLLSKNSDKSYFPSFKLVEYGSIILKKINLREIAHPHLVDLMVKTGQTVHLAIKEGYEGIYVEKIEGPNSLPMMSRIGMKINLYATAFGKAILAHLPEEEIEEYLENVELKKRGKNTITDPNKLKNELKKIRERGYAIDNEENEIGIYCMGAPIFNYDKKVMAGVSISMSASRAEEEKVDEYIRYVKECAKNISKLLGHKD</sequence>
<dbReference type="InterPro" id="IPR050707">
    <property type="entry name" value="HTH_MetabolicPath_Reg"/>
</dbReference>
<evidence type="ECO:0000259" key="5">
    <source>
        <dbReference type="PROSITE" id="PS51078"/>
    </source>
</evidence>
<evidence type="ECO:0000256" key="1">
    <source>
        <dbReference type="ARBA" id="ARBA00023015"/>
    </source>
</evidence>
<dbReference type="Proteomes" id="UP000236434">
    <property type="component" value="Unassembled WGS sequence"/>
</dbReference>
<keyword evidence="3" id="KW-0804">Transcription</keyword>
<dbReference type="Pfam" id="PF01614">
    <property type="entry name" value="IclR_C"/>
    <property type="match status" value="1"/>
</dbReference>
<dbReference type="GO" id="GO:0003700">
    <property type="term" value="F:DNA-binding transcription factor activity"/>
    <property type="evidence" value="ECO:0007669"/>
    <property type="project" value="TreeGrafter"/>
</dbReference>
<dbReference type="Pfam" id="PF09339">
    <property type="entry name" value="HTH_IclR"/>
    <property type="match status" value="1"/>
</dbReference>
<gene>
    <name evidence="6" type="ORF">X929_02820</name>
</gene>
<dbReference type="PANTHER" id="PTHR30136">
    <property type="entry name" value="HELIX-TURN-HELIX TRANSCRIPTIONAL REGULATOR, ICLR FAMILY"/>
    <property type="match status" value="1"/>
</dbReference>
<dbReference type="PANTHER" id="PTHR30136:SF7">
    <property type="entry name" value="HTH-TYPE TRANSCRIPTIONAL REGULATOR KDGR-RELATED"/>
    <property type="match status" value="1"/>
</dbReference>
<dbReference type="GO" id="GO:0045892">
    <property type="term" value="P:negative regulation of DNA-templated transcription"/>
    <property type="evidence" value="ECO:0007669"/>
    <property type="project" value="TreeGrafter"/>
</dbReference>
<dbReference type="InterPro" id="IPR005471">
    <property type="entry name" value="Tscrpt_reg_IclR_N"/>
</dbReference>
<evidence type="ECO:0000259" key="4">
    <source>
        <dbReference type="PROSITE" id="PS51077"/>
    </source>
</evidence>
<organism evidence="6 7">
    <name type="scientific">Petrotoga olearia DSM 13574</name>
    <dbReference type="NCBI Taxonomy" id="1122955"/>
    <lineage>
        <taxon>Bacteria</taxon>
        <taxon>Thermotogati</taxon>
        <taxon>Thermotogota</taxon>
        <taxon>Thermotogae</taxon>
        <taxon>Petrotogales</taxon>
        <taxon>Petrotogaceae</taxon>
        <taxon>Petrotoga</taxon>
    </lineage>
</organism>
<feature type="domain" description="HTH iclR-type" evidence="4">
    <location>
        <begin position="1"/>
        <end position="62"/>
    </location>
</feature>
<dbReference type="SUPFAM" id="SSF55781">
    <property type="entry name" value="GAF domain-like"/>
    <property type="match status" value="1"/>
</dbReference>
<dbReference type="PROSITE" id="PS51078">
    <property type="entry name" value="ICLR_ED"/>
    <property type="match status" value="1"/>
</dbReference>